<dbReference type="OrthoDB" id="6770474at2759"/>
<comment type="caution">
    <text evidence="1">The sequence shown here is derived from an EMBL/GenBank/DDBJ whole genome shotgun (WGS) entry which is preliminary data.</text>
</comment>
<reference evidence="1" key="1">
    <citation type="journal article" date="2021" name="Mol. Ecol. Resour.">
        <title>Apolygus lucorum genome provides insights into omnivorousness and mesophyll feeding.</title>
        <authorList>
            <person name="Liu Y."/>
            <person name="Liu H."/>
            <person name="Wang H."/>
            <person name="Huang T."/>
            <person name="Liu B."/>
            <person name="Yang B."/>
            <person name="Yin L."/>
            <person name="Li B."/>
            <person name="Zhang Y."/>
            <person name="Zhang S."/>
            <person name="Jiang F."/>
            <person name="Zhang X."/>
            <person name="Ren Y."/>
            <person name="Wang B."/>
            <person name="Wang S."/>
            <person name="Lu Y."/>
            <person name="Wu K."/>
            <person name="Fan W."/>
            <person name="Wang G."/>
        </authorList>
    </citation>
    <scope>NUCLEOTIDE SEQUENCE</scope>
    <source>
        <strain evidence="1">12Hb</strain>
    </source>
</reference>
<evidence type="ECO:0000313" key="1">
    <source>
        <dbReference type="EMBL" id="KAF6207765.1"/>
    </source>
</evidence>
<keyword evidence="2" id="KW-1185">Reference proteome</keyword>
<dbReference type="EMBL" id="WIXP02000007">
    <property type="protein sequence ID" value="KAF6207765.1"/>
    <property type="molecule type" value="Genomic_DNA"/>
</dbReference>
<protein>
    <submittedName>
        <fullName evidence="1">Uncharacterized protein</fullName>
    </submittedName>
</protein>
<evidence type="ECO:0000313" key="2">
    <source>
        <dbReference type="Proteomes" id="UP000466442"/>
    </source>
</evidence>
<dbReference type="Proteomes" id="UP000466442">
    <property type="component" value="Unassembled WGS sequence"/>
</dbReference>
<organism evidence="1 2">
    <name type="scientific">Apolygus lucorum</name>
    <name type="common">Small green plant bug</name>
    <name type="synonym">Lygocoris lucorum</name>
    <dbReference type="NCBI Taxonomy" id="248454"/>
    <lineage>
        <taxon>Eukaryota</taxon>
        <taxon>Metazoa</taxon>
        <taxon>Ecdysozoa</taxon>
        <taxon>Arthropoda</taxon>
        <taxon>Hexapoda</taxon>
        <taxon>Insecta</taxon>
        <taxon>Pterygota</taxon>
        <taxon>Neoptera</taxon>
        <taxon>Paraneoptera</taxon>
        <taxon>Hemiptera</taxon>
        <taxon>Heteroptera</taxon>
        <taxon>Panheteroptera</taxon>
        <taxon>Cimicomorpha</taxon>
        <taxon>Miridae</taxon>
        <taxon>Mirini</taxon>
        <taxon>Apolygus</taxon>
    </lineage>
</organism>
<accession>A0A6A4K4C3</accession>
<dbReference type="AlphaFoldDB" id="A0A6A4K4C3"/>
<sequence length="171" mass="20130">MECDTSHSLIERKKKNYTTPIEYPRDWALLIRNTGKMKPFIVTDMDRNNVSDFANLFMKKLQLRTINNNNEPFPLGWLRFHRDQPGLLLYKTSMDENEEVKSICSLRNGRLVELTVPLKYSTRHPMFTEKKKDLVDLLPFVSPAYHQFYRKHPTSNSAANALDDTTENEEY</sequence>
<gene>
    <name evidence="1" type="ORF">GE061_016213</name>
</gene>
<name>A0A6A4K4C3_APOLU</name>
<proteinExistence type="predicted"/>